<reference evidence="2 3" key="1">
    <citation type="submission" date="2016-08" db="EMBL/GenBank/DDBJ databases">
        <authorList>
            <person name="Seilhamer J.J."/>
        </authorList>
    </citation>
    <scope>NUCLEOTIDE SEQUENCE [LARGE SCALE GENOMIC DNA]</scope>
    <source>
        <strain evidence="2 3">A37T2</strain>
    </source>
</reference>
<dbReference type="EMBL" id="FMAR01000011">
    <property type="protein sequence ID" value="SCC49650.1"/>
    <property type="molecule type" value="Genomic_DNA"/>
</dbReference>
<dbReference type="STRING" id="1335309.GA0116948_11118"/>
<organism evidence="2 3">
    <name type="scientific">Chitinophaga costaii</name>
    <dbReference type="NCBI Taxonomy" id="1335309"/>
    <lineage>
        <taxon>Bacteria</taxon>
        <taxon>Pseudomonadati</taxon>
        <taxon>Bacteroidota</taxon>
        <taxon>Chitinophagia</taxon>
        <taxon>Chitinophagales</taxon>
        <taxon>Chitinophagaceae</taxon>
        <taxon>Chitinophaga</taxon>
    </lineage>
</organism>
<dbReference type="AlphaFoldDB" id="A0A1C4F164"/>
<feature type="chain" id="PRO_5008691558" evidence="1">
    <location>
        <begin position="21"/>
        <end position="166"/>
    </location>
</feature>
<dbReference type="PANTHER" id="PTHR32234">
    <property type="entry name" value="THIOL:DISULFIDE INTERCHANGE PROTEIN DSBD"/>
    <property type="match status" value="1"/>
</dbReference>
<evidence type="ECO:0000313" key="3">
    <source>
        <dbReference type="Proteomes" id="UP000242818"/>
    </source>
</evidence>
<dbReference type="InterPro" id="IPR036249">
    <property type="entry name" value="Thioredoxin-like_sf"/>
</dbReference>
<keyword evidence="1" id="KW-0732">Signal</keyword>
<sequence>MKPFLLLCTALLCSLATAQAQSNAYDHIYDPTANAAEDLKKVYAEASAAHKNVLVQVGGNWCIWCKRFYKLTTEDTTLSRTVNANYIVYHLNYSKEQKNLPLLAQFGYPQRFGFPVLLVLDAKGNRLHTQNTGLLEEADGYSSKKVLEMLKQWSPAALNPKNYVNE</sequence>
<accession>A0A1C4F164</accession>
<dbReference type="Pfam" id="PF13899">
    <property type="entry name" value="Thioredoxin_7"/>
    <property type="match status" value="1"/>
</dbReference>
<evidence type="ECO:0000313" key="2">
    <source>
        <dbReference type="EMBL" id="SCC49650.1"/>
    </source>
</evidence>
<protein>
    <submittedName>
        <fullName evidence="2">Thioredoxin-like</fullName>
    </submittedName>
</protein>
<proteinExistence type="predicted"/>
<keyword evidence="3" id="KW-1185">Reference proteome</keyword>
<dbReference type="GO" id="GO:0015035">
    <property type="term" value="F:protein-disulfide reductase activity"/>
    <property type="evidence" value="ECO:0007669"/>
    <property type="project" value="TreeGrafter"/>
</dbReference>
<name>A0A1C4F164_9BACT</name>
<dbReference type="GO" id="GO:0045454">
    <property type="term" value="P:cell redox homeostasis"/>
    <property type="evidence" value="ECO:0007669"/>
    <property type="project" value="TreeGrafter"/>
</dbReference>
<dbReference type="RefSeq" id="WP_089713600.1">
    <property type="nucleotide sequence ID" value="NZ_FMAR01000011.1"/>
</dbReference>
<gene>
    <name evidence="2" type="ORF">GA0116948_11118</name>
</gene>
<dbReference type="OrthoDB" id="195735at2"/>
<dbReference type="PANTHER" id="PTHR32234:SF0">
    <property type="entry name" value="THIOL:DISULFIDE INTERCHANGE PROTEIN DSBD"/>
    <property type="match status" value="1"/>
</dbReference>
<feature type="signal peptide" evidence="1">
    <location>
        <begin position="1"/>
        <end position="20"/>
    </location>
</feature>
<dbReference type="SUPFAM" id="SSF52833">
    <property type="entry name" value="Thioredoxin-like"/>
    <property type="match status" value="1"/>
</dbReference>
<dbReference type="Proteomes" id="UP000242818">
    <property type="component" value="Unassembled WGS sequence"/>
</dbReference>
<dbReference type="Gene3D" id="3.40.30.10">
    <property type="entry name" value="Glutaredoxin"/>
    <property type="match status" value="1"/>
</dbReference>
<evidence type="ECO:0000256" key="1">
    <source>
        <dbReference type="SAM" id="SignalP"/>
    </source>
</evidence>